<evidence type="ECO:0000313" key="2">
    <source>
        <dbReference type="Proteomes" id="UP000596661"/>
    </source>
</evidence>
<keyword evidence="2" id="KW-1185">Reference proteome</keyword>
<dbReference type="EnsemblPlants" id="evm.model.08.1237">
    <property type="protein sequence ID" value="cds.evm.model.08.1237"/>
    <property type="gene ID" value="evm.TU.08.1237"/>
</dbReference>
<name>A0A803Q819_CANSA</name>
<dbReference type="Proteomes" id="UP000596661">
    <property type="component" value="Chromosome 8"/>
</dbReference>
<dbReference type="EMBL" id="UZAU01000706">
    <property type="status" value="NOT_ANNOTATED_CDS"/>
    <property type="molecule type" value="Genomic_DNA"/>
</dbReference>
<organism evidence="1 2">
    <name type="scientific">Cannabis sativa</name>
    <name type="common">Hemp</name>
    <name type="synonym">Marijuana</name>
    <dbReference type="NCBI Taxonomy" id="3483"/>
    <lineage>
        <taxon>Eukaryota</taxon>
        <taxon>Viridiplantae</taxon>
        <taxon>Streptophyta</taxon>
        <taxon>Embryophyta</taxon>
        <taxon>Tracheophyta</taxon>
        <taxon>Spermatophyta</taxon>
        <taxon>Magnoliopsida</taxon>
        <taxon>eudicotyledons</taxon>
        <taxon>Gunneridae</taxon>
        <taxon>Pentapetalae</taxon>
        <taxon>rosids</taxon>
        <taxon>fabids</taxon>
        <taxon>Rosales</taxon>
        <taxon>Cannabaceae</taxon>
        <taxon>Cannabis</taxon>
    </lineage>
</organism>
<sequence>MYFGPLAFLGCLHLPIYILNLHKTPSIFLLHLLPWLQGLGTPWPPLLSPNLPPISSHELSSAETIIADVEAPPSLPPTAPLSSDTIGAPLPLSDPPTSGVFGSGHVADLPISGMIRPPSTAPISSSMASAPSFSASLPYNLLLPFSTTTTTPTVQQTTPFSSTATISARTIGQSIPATFGQSNPSFLGGNIPNLGHQGHVPFNDNSLFTANHGFSRAVLYRPSHDERTPLHLGTGYHPNNLIASFLLTGQENFQSWKRTTSINIAA</sequence>
<dbReference type="AlphaFoldDB" id="A0A803Q819"/>
<accession>A0A803Q819</accession>
<evidence type="ECO:0000313" key="1">
    <source>
        <dbReference type="EnsemblPlants" id="cds.evm.model.08.1237"/>
    </source>
</evidence>
<protein>
    <submittedName>
        <fullName evidence="1">Uncharacterized protein</fullName>
    </submittedName>
</protein>
<reference evidence="1" key="1">
    <citation type="submission" date="2018-11" db="EMBL/GenBank/DDBJ databases">
        <authorList>
            <person name="Grassa J C."/>
        </authorList>
    </citation>
    <scope>NUCLEOTIDE SEQUENCE [LARGE SCALE GENOMIC DNA]</scope>
</reference>
<proteinExistence type="predicted"/>
<reference evidence="1" key="2">
    <citation type="submission" date="2021-03" db="UniProtKB">
        <authorList>
            <consortium name="EnsemblPlants"/>
        </authorList>
    </citation>
    <scope>IDENTIFICATION</scope>
</reference>
<dbReference type="Gramene" id="evm.model.08.1237">
    <property type="protein sequence ID" value="cds.evm.model.08.1237"/>
    <property type="gene ID" value="evm.TU.08.1237"/>
</dbReference>